<dbReference type="InterPro" id="IPR013762">
    <property type="entry name" value="Integrase-like_cat_sf"/>
</dbReference>
<dbReference type="PROSITE" id="PS51900">
    <property type="entry name" value="CB"/>
    <property type="match status" value="1"/>
</dbReference>
<name>A0A1I3TWT1_9EURY</name>
<dbReference type="EMBL" id="FORO01000074">
    <property type="protein sequence ID" value="SFJ74769.1"/>
    <property type="molecule type" value="Genomic_DNA"/>
</dbReference>
<dbReference type="PANTHER" id="PTHR30349:SF41">
    <property type="entry name" value="INTEGRASE_RECOMBINASE PROTEIN MJ0367-RELATED"/>
    <property type="match status" value="1"/>
</dbReference>
<dbReference type="PANTHER" id="PTHR30349">
    <property type="entry name" value="PHAGE INTEGRASE-RELATED"/>
    <property type="match status" value="1"/>
</dbReference>
<evidence type="ECO:0000259" key="5">
    <source>
        <dbReference type="PROSITE" id="PS51898"/>
    </source>
</evidence>
<sequence length="251" mass="29413">MTERHVHPRKARRDFLKAKRATLKQSSARAYEYPIKHFVQFLETEAVESMQEVDGYLIEQWKLDRQKDDLAPATFRNNVKKIKTFINWCEASSLVTLGLADSIDVPTISEDDEASHEHITFQRAQKVLNYLDTYRYASREHALFYTLWETGCRISGAVALDVGDLDQTKRKLEFVDRKEEGTALKNGRKGVRNVTLSEDLIHVLTDYIEVNRHDVRDDFNRRPLFTTPHKRLERQRAYKNIVGYTRPCHPF</sequence>
<dbReference type="CDD" id="cd00397">
    <property type="entry name" value="DNA_BRE_C"/>
    <property type="match status" value="1"/>
</dbReference>
<dbReference type="PROSITE" id="PS51898">
    <property type="entry name" value="TYR_RECOMBINASE"/>
    <property type="match status" value="1"/>
</dbReference>
<dbReference type="OrthoDB" id="198497at2157"/>
<evidence type="ECO:0000313" key="8">
    <source>
        <dbReference type="Proteomes" id="UP000182829"/>
    </source>
</evidence>
<gene>
    <name evidence="7" type="ORF">SAMN05443661_1742</name>
</gene>
<reference evidence="7 8" key="1">
    <citation type="submission" date="2016-10" db="EMBL/GenBank/DDBJ databases">
        <authorList>
            <person name="de Groot N.N."/>
        </authorList>
    </citation>
    <scope>NUCLEOTIDE SEQUENCE [LARGE SCALE GENOMIC DNA]</scope>
    <source>
        <strain evidence="7 8">SP2</strain>
    </source>
</reference>
<evidence type="ECO:0000313" key="7">
    <source>
        <dbReference type="EMBL" id="SFJ74769.1"/>
    </source>
</evidence>
<dbReference type="GO" id="GO:0006310">
    <property type="term" value="P:DNA recombination"/>
    <property type="evidence" value="ECO:0007669"/>
    <property type="project" value="UniProtKB-KW"/>
</dbReference>
<dbReference type="InterPro" id="IPR002104">
    <property type="entry name" value="Integrase_catalytic"/>
</dbReference>
<dbReference type="InterPro" id="IPR050090">
    <property type="entry name" value="Tyrosine_recombinase_XerCD"/>
</dbReference>
<dbReference type="GO" id="GO:0015074">
    <property type="term" value="P:DNA integration"/>
    <property type="evidence" value="ECO:0007669"/>
    <property type="project" value="UniProtKB-KW"/>
</dbReference>
<dbReference type="Gene3D" id="1.10.150.130">
    <property type="match status" value="1"/>
</dbReference>
<keyword evidence="3" id="KW-0233">DNA recombination</keyword>
<feature type="domain" description="Core-binding (CB)" evidence="6">
    <location>
        <begin position="6"/>
        <end position="90"/>
    </location>
</feature>
<evidence type="ECO:0000256" key="4">
    <source>
        <dbReference type="PROSITE-ProRule" id="PRU01248"/>
    </source>
</evidence>
<feature type="domain" description="Tyr recombinase" evidence="5">
    <location>
        <begin position="114"/>
        <end position="251"/>
    </location>
</feature>
<dbReference type="SUPFAM" id="SSF56349">
    <property type="entry name" value="DNA breaking-rejoining enzymes"/>
    <property type="match status" value="1"/>
</dbReference>
<evidence type="ECO:0000259" key="6">
    <source>
        <dbReference type="PROSITE" id="PS51900"/>
    </source>
</evidence>
<dbReference type="GeneID" id="14210078"/>
<dbReference type="Proteomes" id="UP000182829">
    <property type="component" value="Unassembled WGS sequence"/>
</dbReference>
<dbReference type="OMA" id="ASHEHIT"/>
<dbReference type="InterPro" id="IPR011010">
    <property type="entry name" value="DNA_brk_join_enz"/>
</dbReference>
<dbReference type="Gene3D" id="1.10.443.10">
    <property type="entry name" value="Intergrase catalytic core"/>
    <property type="match status" value="1"/>
</dbReference>
<accession>A0A1I3TWT1</accession>
<dbReference type="Pfam" id="PF00589">
    <property type="entry name" value="Phage_integrase"/>
    <property type="match status" value="1"/>
</dbReference>
<dbReference type="GO" id="GO:0003677">
    <property type="term" value="F:DNA binding"/>
    <property type="evidence" value="ECO:0007669"/>
    <property type="project" value="UniProtKB-UniRule"/>
</dbReference>
<evidence type="ECO:0000256" key="3">
    <source>
        <dbReference type="ARBA" id="ARBA00023172"/>
    </source>
</evidence>
<protein>
    <submittedName>
        <fullName evidence="7">Site-specific recombinase XerD</fullName>
    </submittedName>
</protein>
<dbReference type="InterPro" id="IPR010998">
    <property type="entry name" value="Integrase_recombinase_N"/>
</dbReference>
<dbReference type="AlphaFoldDB" id="A0A1I3TWT1"/>
<keyword evidence="1" id="KW-0229">DNA integration</keyword>
<proteinExistence type="predicted"/>
<dbReference type="RefSeq" id="WP_005580328.1">
    <property type="nucleotide sequence ID" value="NZ_FORO01000074.1"/>
</dbReference>
<dbReference type="InterPro" id="IPR044068">
    <property type="entry name" value="CB"/>
</dbReference>
<organism evidence="7 8">
    <name type="scientific">Natronobacterium gregoryi</name>
    <dbReference type="NCBI Taxonomy" id="44930"/>
    <lineage>
        <taxon>Archaea</taxon>
        <taxon>Methanobacteriati</taxon>
        <taxon>Methanobacteriota</taxon>
        <taxon>Stenosarchaea group</taxon>
        <taxon>Halobacteria</taxon>
        <taxon>Halobacteriales</taxon>
        <taxon>Natrialbaceae</taxon>
        <taxon>Natronobacterium</taxon>
    </lineage>
</organism>
<evidence type="ECO:0000256" key="2">
    <source>
        <dbReference type="ARBA" id="ARBA00023125"/>
    </source>
</evidence>
<evidence type="ECO:0000256" key="1">
    <source>
        <dbReference type="ARBA" id="ARBA00022908"/>
    </source>
</evidence>
<keyword evidence="2 4" id="KW-0238">DNA-binding</keyword>